<dbReference type="Pfam" id="PF22618">
    <property type="entry name" value="RskA_N"/>
    <property type="match status" value="1"/>
</dbReference>
<evidence type="ECO:0000256" key="3">
    <source>
        <dbReference type="ARBA" id="ARBA00022475"/>
    </source>
</evidence>
<dbReference type="EMBL" id="JAMQGM010000054">
    <property type="protein sequence ID" value="MCM2580215.1"/>
    <property type="molecule type" value="Genomic_DNA"/>
</dbReference>
<dbReference type="InterPro" id="IPR041916">
    <property type="entry name" value="Anti_sigma_zinc_sf"/>
</dbReference>
<dbReference type="InterPro" id="IPR018764">
    <property type="entry name" value="RskA_C"/>
</dbReference>
<keyword evidence="3" id="KW-1003">Cell membrane</keyword>
<evidence type="ECO:0000256" key="4">
    <source>
        <dbReference type="ARBA" id="ARBA00022692"/>
    </source>
</evidence>
<keyword evidence="14" id="KW-1185">Reference proteome</keyword>
<feature type="domain" description="Anti-sigma-K factor RskA N-terminal" evidence="12">
    <location>
        <begin position="6"/>
        <end position="39"/>
    </location>
</feature>
<evidence type="ECO:0000259" key="12">
    <source>
        <dbReference type="Pfam" id="PF22618"/>
    </source>
</evidence>
<reference evidence="13" key="1">
    <citation type="journal article" date="2023" name="Int. J. Syst. Evol. Microbiol.">
        <title>Streptomyces meridianus sp. nov. isolated from brackish water of the Tagus estuary in Alcochete, Portugal.</title>
        <authorList>
            <person name="Santos J.D.N."/>
            <person name="Klimek D."/>
            <person name="Calusinska M."/>
            <person name="Lobo Da Cunha A."/>
            <person name="Catita J."/>
            <person name="Goncalves H."/>
            <person name="Gonzalez I."/>
            <person name="Reyes F."/>
            <person name="Lage O.M."/>
        </authorList>
    </citation>
    <scope>NUCLEOTIDE SEQUENCE</scope>
    <source>
        <strain evidence="13">MTZ3.1</strain>
    </source>
</reference>
<dbReference type="Proteomes" id="UP001167160">
    <property type="component" value="Unassembled WGS sequence"/>
</dbReference>
<evidence type="ECO:0000256" key="9">
    <source>
        <dbReference type="ARBA" id="ARBA00029829"/>
    </source>
</evidence>
<keyword evidence="8" id="KW-0804">Transcription</keyword>
<comment type="subcellular location">
    <subcellularLocation>
        <location evidence="2">Cell membrane</location>
    </subcellularLocation>
    <subcellularLocation>
        <location evidence="1">Membrane</location>
        <topology evidence="1">Single-pass membrane protein</topology>
    </subcellularLocation>
</comment>
<comment type="caution">
    <text evidence="13">The sequence shown here is derived from an EMBL/GenBank/DDBJ whole genome shotgun (WGS) entry which is preliminary data.</text>
</comment>
<evidence type="ECO:0000256" key="10">
    <source>
        <dbReference type="ARBA" id="ARBA00030803"/>
    </source>
</evidence>
<feature type="domain" description="Anti-sigma K factor RskA C-terminal" evidence="11">
    <location>
        <begin position="101"/>
        <end position="241"/>
    </location>
</feature>
<keyword evidence="5" id="KW-1133">Transmembrane helix</keyword>
<evidence type="ECO:0000256" key="8">
    <source>
        <dbReference type="ARBA" id="ARBA00023163"/>
    </source>
</evidence>
<dbReference type="Pfam" id="PF10099">
    <property type="entry name" value="RskA_C"/>
    <property type="match status" value="1"/>
</dbReference>
<dbReference type="InterPro" id="IPR051474">
    <property type="entry name" value="Anti-sigma-K/W_factor"/>
</dbReference>
<evidence type="ECO:0000256" key="1">
    <source>
        <dbReference type="ARBA" id="ARBA00004167"/>
    </source>
</evidence>
<dbReference type="RefSeq" id="WP_251418835.1">
    <property type="nucleotide sequence ID" value="NZ_JAMQGM010000054.1"/>
</dbReference>
<evidence type="ECO:0000313" key="13">
    <source>
        <dbReference type="EMBL" id="MCM2580215.1"/>
    </source>
</evidence>
<evidence type="ECO:0000256" key="6">
    <source>
        <dbReference type="ARBA" id="ARBA00023015"/>
    </source>
</evidence>
<protein>
    <recommendedName>
        <fullName evidence="10">Regulator of SigK</fullName>
    </recommendedName>
    <alternativeName>
        <fullName evidence="9">Sigma-K anti-sigma factor RskA</fullName>
    </alternativeName>
</protein>
<evidence type="ECO:0000256" key="2">
    <source>
        <dbReference type="ARBA" id="ARBA00004236"/>
    </source>
</evidence>
<dbReference type="Gene3D" id="1.10.10.1320">
    <property type="entry name" value="Anti-sigma factor, zinc-finger domain"/>
    <property type="match status" value="1"/>
</dbReference>
<name>A0ABT0XD61_9ACTN</name>
<evidence type="ECO:0000259" key="11">
    <source>
        <dbReference type="Pfam" id="PF10099"/>
    </source>
</evidence>
<keyword evidence="4" id="KW-0812">Transmembrane</keyword>
<sequence length="249" mass="26164">MNTAELHTLTGAYAVHALPDDERAEFERHLADCDQCAQEVRELCATAERLGAASAFVAPPRMRTQVLRRISAVRQEPPRLPATDGISGPLRARALPRFVLAACLAAAAGLGGIAVWQHQEAQDARERATVAEQRAQGIARVLASPDARRVTGRLADGATGTVVVSERRDKAAFLASGLPAAPSGKVYQLWFDDHGTMRSAGILDGSSGDASMLMEGRVGGATGMGITVEPSGGSKQPTSDPLALMEFPA</sequence>
<dbReference type="PANTHER" id="PTHR37461:SF1">
    <property type="entry name" value="ANTI-SIGMA-K FACTOR RSKA"/>
    <property type="match status" value="1"/>
</dbReference>
<keyword evidence="6" id="KW-0805">Transcription regulation</keyword>
<evidence type="ECO:0000256" key="7">
    <source>
        <dbReference type="ARBA" id="ARBA00023136"/>
    </source>
</evidence>
<gene>
    <name evidence="13" type="ORF">M1E25_23215</name>
</gene>
<accession>A0ABT0XD61</accession>
<dbReference type="PANTHER" id="PTHR37461">
    <property type="entry name" value="ANTI-SIGMA-K FACTOR RSKA"/>
    <property type="match status" value="1"/>
</dbReference>
<evidence type="ECO:0000313" key="14">
    <source>
        <dbReference type="Proteomes" id="UP001167160"/>
    </source>
</evidence>
<organism evidence="13 14">
    <name type="scientific">Streptomyces meridianus</name>
    <dbReference type="NCBI Taxonomy" id="2938945"/>
    <lineage>
        <taxon>Bacteria</taxon>
        <taxon>Bacillati</taxon>
        <taxon>Actinomycetota</taxon>
        <taxon>Actinomycetes</taxon>
        <taxon>Kitasatosporales</taxon>
        <taxon>Streptomycetaceae</taxon>
        <taxon>Streptomyces</taxon>
    </lineage>
</organism>
<dbReference type="InterPro" id="IPR053877">
    <property type="entry name" value="RskA_N"/>
</dbReference>
<evidence type="ECO:0000256" key="5">
    <source>
        <dbReference type="ARBA" id="ARBA00022989"/>
    </source>
</evidence>
<keyword evidence="7" id="KW-0472">Membrane</keyword>
<proteinExistence type="predicted"/>